<protein>
    <recommendedName>
        <fullName evidence="6">MBL fold metallo-hydrolase</fullName>
    </recommendedName>
</protein>
<sequence>MKSIKFLGAAGTVTGSSFLLQRFKESGLLIDLGMFQGPKNIEQLNHDEPQFDGGMLEAVILTHAHLDHCGRLPLLLKKGFKGKIHMTQPTADLLEITLTDAVHVAQHNQEHQPLYTEDDVLNLMSHINIVDYHQDFEIGPYKITFYDAGHIIGSASIKIRDLKPEDGVETVLFSGDIGNYPEDILKSTEMIDKADVVVMESTYGGRVHSTENSTQVITSEINHVEKTGGALLIPSFSIERTQELLHKIDHLKSQGAIATTTQVYLDSPMAVKVTEVYRKYRQLYNKELSEHSQRDDPFDFPGLHITEKYDESMRIHTQSGPKVIIAGSGMMSGGRIVTHAAHYLPQKSTRLLIVGYQGEETLGRKIMEGERQVTIGDKEIDIKAHISSCTSLSAHADEPRLLQWLKVIKDVKKVILVHGDDQPRKDLAQAIKEKIGIHNIEMPEMNQTLTVTT</sequence>
<dbReference type="STRING" id="1802060.A2957_01835"/>
<dbReference type="PANTHER" id="PTHR11203">
    <property type="entry name" value="CLEAVAGE AND POLYADENYLATION SPECIFICITY FACTOR FAMILY MEMBER"/>
    <property type="match status" value="1"/>
</dbReference>
<evidence type="ECO:0008006" key="6">
    <source>
        <dbReference type="Google" id="ProtNLM"/>
    </source>
</evidence>
<dbReference type="InterPro" id="IPR022712">
    <property type="entry name" value="Beta_Casp"/>
</dbReference>
<dbReference type="InterPro" id="IPR036866">
    <property type="entry name" value="RibonucZ/Hydroxyglut_hydro"/>
</dbReference>
<feature type="domain" description="Beta-Casp" evidence="3">
    <location>
        <begin position="241"/>
        <end position="366"/>
    </location>
</feature>
<gene>
    <name evidence="4" type="ORF">A2957_01835</name>
</gene>
<evidence type="ECO:0000259" key="2">
    <source>
        <dbReference type="SMART" id="SM00849"/>
    </source>
</evidence>
<accession>A0A1F7IL39</accession>
<dbReference type="Pfam" id="PF07521">
    <property type="entry name" value="RMMBL"/>
    <property type="match status" value="1"/>
</dbReference>
<name>A0A1F7IL39_9BACT</name>
<evidence type="ECO:0000313" key="5">
    <source>
        <dbReference type="Proteomes" id="UP000179072"/>
    </source>
</evidence>
<dbReference type="Gene3D" id="3.60.15.10">
    <property type="entry name" value="Ribonuclease Z/Hydroxyacylglutathione hydrolase-like"/>
    <property type="match status" value="1"/>
</dbReference>
<dbReference type="InterPro" id="IPR001279">
    <property type="entry name" value="Metallo-B-lactamas"/>
</dbReference>
<dbReference type="PANTHER" id="PTHR11203:SF37">
    <property type="entry name" value="INTEGRATOR COMPLEX SUBUNIT 11"/>
    <property type="match status" value="1"/>
</dbReference>
<dbReference type="InterPro" id="IPR050698">
    <property type="entry name" value="MBL"/>
</dbReference>
<reference evidence="4 5" key="1">
    <citation type="journal article" date="2016" name="Nat. Commun.">
        <title>Thousands of microbial genomes shed light on interconnected biogeochemical processes in an aquifer system.</title>
        <authorList>
            <person name="Anantharaman K."/>
            <person name="Brown C.T."/>
            <person name="Hug L.A."/>
            <person name="Sharon I."/>
            <person name="Castelle C.J."/>
            <person name="Probst A.J."/>
            <person name="Thomas B.C."/>
            <person name="Singh A."/>
            <person name="Wilkins M.J."/>
            <person name="Karaoz U."/>
            <person name="Brodie E.L."/>
            <person name="Williams K.H."/>
            <person name="Hubbard S.S."/>
            <person name="Banfield J.F."/>
        </authorList>
    </citation>
    <scope>NUCLEOTIDE SEQUENCE [LARGE SCALE GENOMIC DNA]</scope>
</reference>
<dbReference type="GO" id="GO:0004521">
    <property type="term" value="F:RNA endonuclease activity"/>
    <property type="evidence" value="ECO:0007669"/>
    <property type="project" value="TreeGrafter"/>
</dbReference>
<dbReference type="InterPro" id="IPR011108">
    <property type="entry name" value="RMMBL"/>
</dbReference>
<comment type="caution">
    <text evidence="4">The sequence shown here is derived from an EMBL/GenBank/DDBJ whole genome shotgun (WGS) entry which is preliminary data.</text>
</comment>
<dbReference type="SUPFAM" id="SSF56281">
    <property type="entry name" value="Metallo-hydrolase/oxidoreductase"/>
    <property type="match status" value="1"/>
</dbReference>
<evidence type="ECO:0000256" key="1">
    <source>
        <dbReference type="ARBA" id="ARBA00022801"/>
    </source>
</evidence>
<dbReference type="SMART" id="SM00849">
    <property type="entry name" value="Lactamase_B"/>
    <property type="match status" value="1"/>
</dbReference>
<dbReference type="AlphaFoldDB" id="A0A1F7IL39"/>
<keyword evidence="1" id="KW-0378">Hydrolase</keyword>
<evidence type="ECO:0000259" key="3">
    <source>
        <dbReference type="SMART" id="SM01027"/>
    </source>
</evidence>
<feature type="domain" description="Metallo-beta-lactamase" evidence="2">
    <location>
        <begin position="14"/>
        <end position="206"/>
    </location>
</feature>
<dbReference type="Gene3D" id="3.40.50.10890">
    <property type="match status" value="1"/>
</dbReference>
<organism evidence="4 5">
    <name type="scientific">Candidatus Roizmanbacteria bacterium RIFCSPLOWO2_01_FULL_38_11</name>
    <dbReference type="NCBI Taxonomy" id="1802060"/>
    <lineage>
        <taxon>Bacteria</taxon>
        <taxon>Candidatus Roizmaniibacteriota</taxon>
    </lineage>
</organism>
<evidence type="ECO:0000313" key="4">
    <source>
        <dbReference type="EMBL" id="OGK44054.1"/>
    </source>
</evidence>
<dbReference type="Pfam" id="PF16661">
    <property type="entry name" value="Lactamase_B_6"/>
    <property type="match status" value="1"/>
</dbReference>
<dbReference type="SMART" id="SM01027">
    <property type="entry name" value="Beta-Casp"/>
    <property type="match status" value="1"/>
</dbReference>
<dbReference type="GO" id="GO:0016787">
    <property type="term" value="F:hydrolase activity"/>
    <property type="evidence" value="ECO:0007669"/>
    <property type="project" value="UniProtKB-KW"/>
</dbReference>
<dbReference type="Pfam" id="PF10996">
    <property type="entry name" value="Beta-Casp"/>
    <property type="match status" value="1"/>
</dbReference>
<dbReference type="CDD" id="cd16295">
    <property type="entry name" value="TTHA0252-CPSF-like_MBL-fold"/>
    <property type="match status" value="1"/>
</dbReference>
<dbReference type="Proteomes" id="UP000179072">
    <property type="component" value="Unassembled WGS sequence"/>
</dbReference>
<proteinExistence type="predicted"/>
<dbReference type="EMBL" id="MGAK01000026">
    <property type="protein sequence ID" value="OGK44054.1"/>
    <property type="molecule type" value="Genomic_DNA"/>
</dbReference>